<sequence>MKDIVKAFMKKHQLLTENATVLAAVSGGPDSMALLHFLHTIQNDWNINLIAISADHQLRGEESKADLHYVQEICRQWGIKCITDTLNVQVYKKEKQISTEVAARELRYHFFAEQMERFDGDYLALGHHGDDQVETMLMSLVRSASSSAFSGIPVKREFSKGLIIRPLLCVKKTQLESYCEENNIKPRIDSTNLETEYTRNFYRKNIIPLIKEKNNNIHTTMQHMSETIREDEQYLQSEAAKMFQRAVNLDAENNQASFEIDVFKTHPFALQRRAFHLILNYLYDELPKDLSYMHEEQFFALLQKAEGNVQIDFPHQLKLERSYKKIAFHFIKQHPQNPFYHFTLDIPGKIELPDGSLVTSEIVEHHKEQDRFSYFCDTKQAALPLHIRTRQSGDRMSWKGLNGSKKVKDIFIDAKIPKTKRDSWPIVVDNNGEILWLIGLKKGQPENQSKGAPYIQLYFTDRKV</sequence>
<keyword evidence="11" id="KW-1185">Reference proteome</keyword>
<gene>
    <name evidence="8 10" type="primary">tilS</name>
    <name evidence="10" type="ORF">CIL03_07485</name>
</gene>
<evidence type="ECO:0000256" key="5">
    <source>
        <dbReference type="ARBA" id="ARBA00022741"/>
    </source>
</evidence>
<keyword evidence="6 8" id="KW-0067">ATP-binding</keyword>
<keyword evidence="3 8" id="KW-0436">Ligase</keyword>
<evidence type="ECO:0000256" key="7">
    <source>
        <dbReference type="ARBA" id="ARBA00048539"/>
    </source>
</evidence>
<dbReference type="GO" id="GO:0006400">
    <property type="term" value="P:tRNA modification"/>
    <property type="evidence" value="ECO:0007669"/>
    <property type="project" value="UniProtKB-UniRule"/>
</dbReference>
<dbReference type="GO" id="GO:0005524">
    <property type="term" value="F:ATP binding"/>
    <property type="evidence" value="ECO:0007669"/>
    <property type="project" value="UniProtKB-UniRule"/>
</dbReference>
<keyword evidence="4 8" id="KW-0819">tRNA processing</keyword>
<dbReference type="Proteomes" id="UP000216498">
    <property type="component" value="Unassembled WGS sequence"/>
</dbReference>
<evidence type="ECO:0000256" key="3">
    <source>
        <dbReference type="ARBA" id="ARBA00022598"/>
    </source>
</evidence>
<dbReference type="GO" id="GO:0032267">
    <property type="term" value="F:tRNA(Ile)-lysidine synthase activity"/>
    <property type="evidence" value="ECO:0007669"/>
    <property type="project" value="UniProtKB-EC"/>
</dbReference>
<dbReference type="HAMAP" id="MF_01161">
    <property type="entry name" value="tRNA_Ile_lys_synt"/>
    <property type="match status" value="1"/>
</dbReference>
<dbReference type="Gene3D" id="3.30.465.60">
    <property type="match status" value="1"/>
</dbReference>
<dbReference type="InterPro" id="IPR012795">
    <property type="entry name" value="tRNA_Ile_lys_synt_N"/>
</dbReference>
<dbReference type="Gene3D" id="3.40.50.620">
    <property type="entry name" value="HUPs"/>
    <property type="match status" value="1"/>
</dbReference>
<dbReference type="Pfam" id="PF11734">
    <property type="entry name" value="TilS_C"/>
    <property type="match status" value="1"/>
</dbReference>
<name>A0A265NCJ4_9BACI</name>
<comment type="caution">
    <text evidence="10">The sequence shown here is derived from an EMBL/GenBank/DDBJ whole genome shotgun (WGS) entry which is preliminary data.</text>
</comment>
<dbReference type="SUPFAM" id="SSF82829">
    <property type="entry name" value="MesJ substrate recognition domain-like"/>
    <property type="match status" value="1"/>
</dbReference>
<dbReference type="SMART" id="SM00977">
    <property type="entry name" value="TilS_C"/>
    <property type="match status" value="1"/>
</dbReference>
<feature type="binding site" evidence="8">
    <location>
        <begin position="26"/>
        <end position="31"/>
    </location>
    <ligand>
        <name>ATP</name>
        <dbReference type="ChEBI" id="CHEBI:30616"/>
    </ligand>
</feature>
<comment type="catalytic activity">
    <reaction evidence="7 8">
        <text>cytidine(34) in tRNA(Ile2) + L-lysine + ATP = lysidine(34) in tRNA(Ile2) + AMP + diphosphate + H(+)</text>
        <dbReference type="Rhea" id="RHEA:43744"/>
        <dbReference type="Rhea" id="RHEA-COMP:10625"/>
        <dbReference type="Rhea" id="RHEA-COMP:10670"/>
        <dbReference type="ChEBI" id="CHEBI:15378"/>
        <dbReference type="ChEBI" id="CHEBI:30616"/>
        <dbReference type="ChEBI" id="CHEBI:32551"/>
        <dbReference type="ChEBI" id="CHEBI:33019"/>
        <dbReference type="ChEBI" id="CHEBI:82748"/>
        <dbReference type="ChEBI" id="CHEBI:83665"/>
        <dbReference type="ChEBI" id="CHEBI:456215"/>
        <dbReference type="EC" id="6.3.4.19"/>
    </reaction>
</comment>
<dbReference type="InterPro" id="IPR012094">
    <property type="entry name" value="tRNA_Ile_lys_synt"/>
</dbReference>
<dbReference type="InterPro" id="IPR014729">
    <property type="entry name" value="Rossmann-like_a/b/a_fold"/>
</dbReference>
<dbReference type="SUPFAM" id="SSF56037">
    <property type="entry name" value="PheT/TilS domain"/>
    <property type="match status" value="1"/>
</dbReference>
<dbReference type="EMBL" id="NPMS01000002">
    <property type="protein sequence ID" value="OZU89541.1"/>
    <property type="molecule type" value="Genomic_DNA"/>
</dbReference>
<dbReference type="InterPro" id="IPR011063">
    <property type="entry name" value="TilS/TtcA_N"/>
</dbReference>
<dbReference type="Pfam" id="PF01171">
    <property type="entry name" value="ATP_bind_3"/>
    <property type="match status" value="1"/>
</dbReference>
<dbReference type="EC" id="6.3.4.19" evidence="8"/>
<keyword evidence="5 8" id="KW-0547">Nucleotide-binding</keyword>
<evidence type="ECO:0000256" key="6">
    <source>
        <dbReference type="ARBA" id="ARBA00022840"/>
    </source>
</evidence>
<evidence type="ECO:0000256" key="2">
    <source>
        <dbReference type="ARBA" id="ARBA00022490"/>
    </source>
</evidence>
<reference evidence="10 11" key="1">
    <citation type="submission" date="2017-08" db="EMBL/GenBank/DDBJ databases">
        <title>Virgibacillus indicus sp. nov. and Virgibacillus profoundi sp. nov, two moderately halophilic bacteria isolated from marine sediment by using the Microfluidic Streak Plate.</title>
        <authorList>
            <person name="Xu B."/>
            <person name="Hu B."/>
            <person name="Wang J."/>
            <person name="Zhu Y."/>
            <person name="Huang L."/>
            <person name="Du W."/>
            <person name="Huang Y."/>
        </authorList>
    </citation>
    <scope>NUCLEOTIDE SEQUENCE [LARGE SCALE GENOMIC DNA]</scope>
    <source>
        <strain evidence="10 11">IO3-P2-C2</strain>
    </source>
</reference>
<proteinExistence type="inferred from homology"/>
<protein>
    <recommendedName>
        <fullName evidence="8">tRNA(Ile)-lysidine synthase</fullName>
        <ecNumber evidence="8">6.3.4.19</ecNumber>
    </recommendedName>
    <alternativeName>
        <fullName evidence="8">tRNA(Ile)-2-lysyl-cytidine synthase</fullName>
    </alternativeName>
    <alternativeName>
        <fullName evidence="8">tRNA(Ile)-lysidine synthetase</fullName>
    </alternativeName>
</protein>
<evidence type="ECO:0000256" key="4">
    <source>
        <dbReference type="ARBA" id="ARBA00022694"/>
    </source>
</evidence>
<dbReference type="CDD" id="cd01992">
    <property type="entry name" value="TilS_N"/>
    <property type="match status" value="1"/>
</dbReference>
<accession>A0A265NCJ4</accession>
<dbReference type="PANTHER" id="PTHR43033:SF1">
    <property type="entry name" value="TRNA(ILE)-LYSIDINE SYNTHASE-RELATED"/>
    <property type="match status" value="1"/>
</dbReference>
<dbReference type="NCBIfam" id="TIGR02433">
    <property type="entry name" value="lysidine_TilS_C"/>
    <property type="match status" value="1"/>
</dbReference>
<evidence type="ECO:0000256" key="8">
    <source>
        <dbReference type="HAMAP-Rule" id="MF_01161"/>
    </source>
</evidence>
<feature type="domain" description="Lysidine-tRNA(Ile) synthetase C-terminal" evidence="9">
    <location>
        <begin position="385"/>
        <end position="457"/>
    </location>
</feature>
<comment type="domain">
    <text evidence="8">The N-terminal region contains the highly conserved SGGXDS motif, predicted to be a P-loop motif involved in ATP binding.</text>
</comment>
<evidence type="ECO:0000259" key="9">
    <source>
        <dbReference type="SMART" id="SM00977"/>
    </source>
</evidence>
<dbReference type="AlphaFoldDB" id="A0A265NCJ4"/>
<dbReference type="Pfam" id="PF09179">
    <property type="entry name" value="TilS"/>
    <property type="match status" value="1"/>
</dbReference>
<comment type="subcellular location">
    <subcellularLocation>
        <location evidence="1 8">Cytoplasm</location>
    </subcellularLocation>
</comment>
<comment type="function">
    <text evidence="8">Ligates lysine onto the cytidine present at position 34 of the AUA codon-specific tRNA(Ile) that contains the anticodon CAU, in an ATP-dependent manner. Cytidine is converted to lysidine, thus changing the amino acid specificity of the tRNA from methionine to isoleucine.</text>
</comment>
<dbReference type="InterPro" id="IPR015262">
    <property type="entry name" value="tRNA_Ile_lys_synt_subst-bd"/>
</dbReference>
<evidence type="ECO:0000256" key="1">
    <source>
        <dbReference type="ARBA" id="ARBA00004496"/>
    </source>
</evidence>
<dbReference type="PANTHER" id="PTHR43033">
    <property type="entry name" value="TRNA(ILE)-LYSIDINE SYNTHASE-RELATED"/>
    <property type="match status" value="1"/>
</dbReference>
<dbReference type="GO" id="GO:0005737">
    <property type="term" value="C:cytoplasm"/>
    <property type="evidence" value="ECO:0007669"/>
    <property type="project" value="UniProtKB-SubCell"/>
</dbReference>
<dbReference type="OrthoDB" id="9807403at2"/>
<evidence type="ECO:0000313" key="11">
    <source>
        <dbReference type="Proteomes" id="UP000216498"/>
    </source>
</evidence>
<dbReference type="RefSeq" id="WP_094885196.1">
    <property type="nucleotide sequence ID" value="NZ_NPMS01000002.1"/>
</dbReference>
<organism evidence="10 11">
    <name type="scientific">Virgibacillus indicus</name>
    <dbReference type="NCBI Taxonomy" id="2024554"/>
    <lineage>
        <taxon>Bacteria</taxon>
        <taxon>Bacillati</taxon>
        <taxon>Bacillota</taxon>
        <taxon>Bacilli</taxon>
        <taxon>Bacillales</taxon>
        <taxon>Bacillaceae</taxon>
        <taxon>Virgibacillus</taxon>
    </lineage>
</organism>
<evidence type="ECO:0000313" key="10">
    <source>
        <dbReference type="EMBL" id="OZU89541.1"/>
    </source>
</evidence>
<dbReference type="InterPro" id="IPR012796">
    <property type="entry name" value="Lysidine-tRNA-synth_C"/>
</dbReference>
<dbReference type="NCBIfam" id="TIGR02432">
    <property type="entry name" value="lysidine_TilS_N"/>
    <property type="match status" value="1"/>
</dbReference>
<keyword evidence="2 8" id="KW-0963">Cytoplasm</keyword>
<dbReference type="SUPFAM" id="SSF52402">
    <property type="entry name" value="Adenine nucleotide alpha hydrolases-like"/>
    <property type="match status" value="1"/>
</dbReference>
<comment type="similarity">
    <text evidence="8">Belongs to the tRNA(Ile)-lysidine synthase family.</text>
</comment>